<evidence type="ECO:0000313" key="1">
    <source>
        <dbReference type="EMBL" id="TDV48011.1"/>
    </source>
</evidence>
<dbReference type="Pfam" id="PF11387">
    <property type="entry name" value="DUF2795"/>
    <property type="match status" value="1"/>
</dbReference>
<sequence length="57" mass="6296">MILGDLTYPAEKWRITACADIYGVDASTRRALYRLPARTYRDADDVTSALDESATVG</sequence>
<accession>A0A4V3FSM2</accession>
<organism evidence="1 2">
    <name type="scientific">Actinophytocola oryzae</name>
    <dbReference type="NCBI Taxonomy" id="502181"/>
    <lineage>
        <taxon>Bacteria</taxon>
        <taxon>Bacillati</taxon>
        <taxon>Actinomycetota</taxon>
        <taxon>Actinomycetes</taxon>
        <taxon>Pseudonocardiales</taxon>
        <taxon>Pseudonocardiaceae</taxon>
    </lineage>
</organism>
<dbReference type="AlphaFoldDB" id="A0A4V3FSM2"/>
<name>A0A4V3FSM2_9PSEU</name>
<comment type="caution">
    <text evidence="1">The sequence shown here is derived from an EMBL/GenBank/DDBJ whole genome shotgun (WGS) entry which is preliminary data.</text>
</comment>
<proteinExistence type="predicted"/>
<evidence type="ECO:0000313" key="2">
    <source>
        <dbReference type="Proteomes" id="UP000294927"/>
    </source>
</evidence>
<keyword evidence="2" id="KW-1185">Reference proteome</keyword>
<dbReference type="InterPro" id="IPR021527">
    <property type="entry name" value="DUF2795"/>
</dbReference>
<dbReference type="Proteomes" id="UP000294927">
    <property type="component" value="Unassembled WGS sequence"/>
</dbReference>
<protein>
    <submittedName>
        <fullName evidence="1">Uncharacterized protein DUF2795</fullName>
    </submittedName>
</protein>
<reference evidence="1 2" key="1">
    <citation type="submission" date="2019-03" db="EMBL/GenBank/DDBJ databases">
        <title>Genomic Encyclopedia of Archaeal and Bacterial Type Strains, Phase II (KMG-II): from individual species to whole genera.</title>
        <authorList>
            <person name="Goeker M."/>
        </authorList>
    </citation>
    <scope>NUCLEOTIDE SEQUENCE [LARGE SCALE GENOMIC DNA]</scope>
    <source>
        <strain evidence="1 2">DSM 45499</strain>
    </source>
</reference>
<gene>
    <name evidence="1" type="ORF">CLV71_109255</name>
</gene>
<dbReference type="EMBL" id="SOCP01000009">
    <property type="protein sequence ID" value="TDV48011.1"/>
    <property type="molecule type" value="Genomic_DNA"/>
</dbReference>